<proteinExistence type="predicted"/>
<reference evidence="1 2" key="1">
    <citation type="journal article" date="2024" name="Nat. Commun.">
        <title>Phylogenomics reveals the evolutionary origins of lichenization in chlorophyte algae.</title>
        <authorList>
            <person name="Puginier C."/>
            <person name="Libourel C."/>
            <person name="Otte J."/>
            <person name="Skaloud P."/>
            <person name="Haon M."/>
            <person name="Grisel S."/>
            <person name="Petersen M."/>
            <person name="Berrin J.G."/>
            <person name="Delaux P.M."/>
            <person name="Dal Grande F."/>
            <person name="Keller J."/>
        </authorList>
    </citation>
    <scope>NUCLEOTIDE SEQUENCE [LARGE SCALE GENOMIC DNA]</scope>
    <source>
        <strain evidence="1 2">SAG 2036</strain>
    </source>
</reference>
<name>A0AAW1NYL6_9CHLO</name>
<organism evidence="1 2">
    <name type="scientific">Symbiochloris irregularis</name>
    <dbReference type="NCBI Taxonomy" id="706552"/>
    <lineage>
        <taxon>Eukaryota</taxon>
        <taxon>Viridiplantae</taxon>
        <taxon>Chlorophyta</taxon>
        <taxon>core chlorophytes</taxon>
        <taxon>Trebouxiophyceae</taxon>
        <taxon>Trebouxiales</taxon>
        <taxon>Trebouxiaceae</taxon>
        <taxon>Symbiochloris</taxon>
    </lineage>
</organism>
<evidence type="ECO:0000313" key="2">
    <source>
        <dbReference type="Proteomes" id="UP001465755"/>
    </source>
</evidence>
<dbReference type="Pfam" id="PF09493">
    <property type="entry name" value="DUF2389"/>
    <property type="match status" value="1"/>
</dbReference>
<protein>
    <submittedName>
        <fullName evidence="1">Uncharacterized protein</fullName>
    </submittedName>
</protein>
<dbReference type="NCBIfam" id="TIGR02450">
    <property type="entry name" value="TIGR02450 family Trp-rich protein"/>
    <property type="match status" value="1"/>
</dbReference>
<sequence length="187" mass="21065">MSVAHSASLLAHKASCALLAQFRGVSSFSERGFLQRRPQAHFRRDRPVQNTVYSSASTSARPEVQEGVQVCQDCQGKGRLERGGYHKRNPLRRKQLVGTQWTSIERQHGWRHFRVVEKRRDEKKATHVLMASTCDKEVRFWVIADDLKDRATWAAGWLQKHQLEAGPGDGAECRACKGTGQLRTGAA</sequence>
<gene>
    <name evidence="1" type="ORF">WJX73_001563</name>
</gene>
<dbReference type="AlphaFoldDB" id="A0AAW1NYL6"/>
<comment type="caution">
    <text evidence="1">The sequence shown here is derived from an EMBL/GenBank/DDBJ whole genome shotgun (WGS) entry which is preliminary data.</text>
</comment>
<dbReference type="InterPro" id="IPR012663">
    <property type="entry name" value="CHP02450_Tryp"/>
</dbReference>
<dbReference type="EMBL" id="JALJOQ010000087">
    <property type="protein sequence ID" value="KAK9799761.1"/>
    <property type="molecule type" value="Genomic_DNA"/>
</dbReference>
<dbReference type="Proteomes" id="UP001465755">
    <property type="component" value="Unassembled WGS sequence"/>
</dbReference>
<keyword evidence="2" id="KW-1185">Reference proteome</keyword>
<accession>A0AAW1NYL6</accession>
<evidence type="ECO:0000313" key="1">
    <source>
        <dbReference type="EMBL" id="KAK9799761.1"/>
    </source>
</evidence>